<organism evidence="2 3">
    <name type="scientific">Paenibacillus aestuarii</name>
    <dbReference type="NCBI Taxonomy" id="516965"/>
    <lineage>
        <taxon>Bacteria</taxon>
        <taxon>Bacillati</taxon>
        <taxon>Bacillota</taxon>
        <taxon>Bacilli</taxon>
        <taxon>Bacillales</taxon>
        <taxon>Paenibacillaceae</taxon>
        <taxon>Paenibacillus</taxon>
    </lineage>
</organism>
<evidence type="ECO:0000256" key="1">
    <source>
        <dbReference type="SAM" id="Phobius"/>
    </source>
</evidence>
<proteinExistence type="predicted"/>
<feature type="transmembrane region" description="Helical" evidence="1">
    <location>
        <begin position="65"/>
        <end position="88"/>
    </location>
</feature>
<evidence type="ECO:0000313" key="3">
    <source>
        <dbReference type="Proteomes" id="UP001596044"/>
    </source>
</evidence>
<gene>
    <name evidence="2" type="ORF">ACFPOG_03780</name>
</gene>
<feature type="transmembrane region" description="Helical" evidence="1">
    <location>
        <begin position="33"/>
        <end position="53"/>
    </location>
</feature>
<dbReference type="RefSeq" id="WP_270885729.1">
    <property type="nucleotide sequence ID" value="NZ_JAQFVF010000090.1"/>
</dbReference>
<comment type="caution">
    <text evidence="2">The sequence shown here is derived from an EMBL/GenBank/DDBJ whole genome shotgun (WGS) entry which is preliminary data.</text>
</comment>
<reference evidence="3" key="1">
    <citation type="journal article" date="2019" name="Int. J. Syst. Evol. Microbiol.">
        <title>The Global Catalogue of Microorganisms (GCM) 10K type strain sequencing project: providing services to taxonomists for standard genome sequencing and annotation.</title>
        <authorList>
            <consortium name="The Broad Institute Genomics Platform"/>
            <consortium name="The Broad Institute Genome Sequencing Center for Infectious Disease"/>
            <person name="Wu L."/>
            <person name="Ma J."/>
        </authorList>
    </citation>
    <scope>NUCLEOTIDE SEQUENCE [LARGE SCALE GENOMIC DNA]</scope>
    <source>
        <strain evidence="3">KACC 11904</strain>
    </source>
</reference>
<keyword evidence="1" id="KW-1133">Transmembrane helix</keyword>
<name>A0ABW0K2B9_9BACL</name>
<protein>
    <submittedName>
        <fullName evidence="2">Transposase</fullName>
    </submittedName>
</protein>
<keyword evidence="1" id="KW-0472">Membrane</keyword>
<feature type="transmembrane region" description="Helical" evidence="1">
    <location>
        <begin position="6"/>
        <end position="26"/>
    </location>
</feature>
<accession>A0ABW0K2B9</accession>
<dbReference type="EMBL" id="JBHSMJ010000006">
    <property type="protein sequence ID" value="MFC5447365.1"/>
    <property type="molecule type" value="Genomic_DNA"/>
</dbReference>
<evidence type="ECO:0000313" key="2">
    <source>
        <dbReference type="EMBL" id="MFC5447365.1"/>
    </source>
</evidence>
<keyword evidence="3" id="KW-1185">Reference proteome</keyword>
<keyword evidence="1" id="KW-0812">Transmembrane</keyword>
<sequence length="98" mass="11231">MSLFIVLLVIMVPMFMMAIAWLIPVWRAIFDGAAVICAYIFGSISALAIYQILRDDTVFMTNIHSVFQNMIFLTAGSYLGSYMIYLLAWHTLKQLRNE</sequence>
<dbReference type="Proteomes" id="UP001596044">
    <property type="component" value="Unassembled WGS sequence"/>
</dbReference>